<comment type="subcellular location">
    <subcellularLocation>
        <location evidence="1">Nucleus</location>
    </subcellularLocation>
</comment>
<dbReference type="SMART" id="SM00448">
    <property type="entry name" value="REC"/>
    <property type="match status" value="1"/>
</dbReference>
<accession>G7L033</accession>
<dbReference type="EMBL" id="CM001223">
    <property type="protein sequence ID" value="AES78253.1"/>
    <property type="molecule type" value="Genomic_DNA"/>
</dbReference>
<dbReference type="FunFam" id="1.10.10.60:FF:000007">
    <property type="entry name" value="Two-component response regulator"/>
    <property type="match status" value="1"/>
</dbReference>
<dbReference type="InterPro" id="IPR006447">
    <property type="entry name" value="Myb_dom_plants"/>
</dbReference>
<dbReference type="HOGENOM" id="CLU_453734_0_0_1"/>
<evidence type="ECO:0000256" key="1">
    <source>
        <dbReference type="ARBA" id="ARBA00004123"/>
    </source>
</evidence>
<dbReference type="PANTHER" id="PTHR43874">
    <property type="entry name" value="TWO-COMPONENT RESPONSE REGULATOR"/>
    <property type="match status" value="1"/>
</dbReference>
<feature type="region of interest" description="Disordered" evidence="7">
    <location>
        <begin position="126"/>
        <end position="150"/>
    </location>
</feature>
<dbReference type="GO" id="GO:0000160">
    <property type="term" value="P:phosphorelay signal transduction system"/>
    <property type="evidence" value="ECO:0007669"/>
    <property type="project" value="UniProtKB-KW"/>
</dbReference>
<dbReference type="eggNOG" id="KOG1601">
    <property type="taxonomic scope" value="Eukaryota"/>
</dbReference>
<name>G7L033_MEDTR</name>
<evidence type="ECO:0000256" key="5">
    <source>
        <dbReference type="ARBA" id="ARBA00023242"/>
    </source>
</evidence>
<evidence type="ECO:0000256" key="3">
    <source>
        <dbReference type="ARBA" id="ARBA00023015"/>
    </source>
</evidence>
<dbReference type="Proteomes" id="UP000002051">
    <property type="component" value="Unassembled WGS sequence"/>
</dbReference>
<evidence type="ECO:0000259" key="8">
    <source>
        <dbReference type="PROSITE" id="PS50110"/>
    </source>
</evidence>
<dbReference type="AlphaFoldDB" id="G7L033"/>
<organism evidence="9 11">
    <name type="scientific">Medicago truncatula</name>
    <name type="common">Barrel medic</name>
    <name type="synonym">Medicago tribuloides</name>
    <dbReference type="NCBI Taxonomy" id="3880"/>
    <lineage>
        <taxon>Eukaryota</taxon>
        <taxon>Viridiplantae</taxon>
        <taxon>Streptophyta</taxon>
        <taxon>Embryophyta</taxon>
        <taxon>Tracheophyta</taxon>
        <taxon>Spermatophyta</taxon>
        <taxon>Magnoliopsida</taxon>
        <taxon>eudicotyledons</taxon>
        <taxon>Gunneridae</taxon>
        <taxon>Pentapetalae</taxon>
        <taxon>rosids</taxon>
        <taxon>fabids</taxon>
        <taxon>Fabales</taxon>
        <taxon>Fabaceae</taxon>
        <taxon>Papilionoideae</taxon>
        <taxon>50 kb inversion clade</taxon>
        <taxon>NPAAA clade</taxon>
        <taxon>Hologalegina</taxon>
        <taxon>IRL clade</taxon>
        <taxon>Trifolieae</taxon>
        <taxon>Medicago</taxon>
    </lineage>
</organism>
<reference evidence="9 11" key="1">
    <citation type="journal article" date="2011" name="Nature">
        <title>The Medicago genome provides insight into the evolution of rhizobial symbioses.</title>
        <authorList>
            <person name="Young N.D."/>
            <person name="Debelle F."/>
            <person name="Oldroyd G.E."/>
            <person name="Geurts R."/>
            <person name="Cannon S.B."/>
            <person name="Udvardi M.K."/>
            <person name="Benedito V.A."/>
            <person name="Mayer K.F."/>
            <person name="Gouzy J."/>
            <person name="Schoof H."/>
            <person name="Van de Peer Y."/>
            <person name="Proost S."/>
            <person name="Cook D.R."/>
            <person name="Meyers B.C."/>
            <person name="Spannagl M."/>
            <person name="Cheung F."/>
            <person name="De Mita S."/>
            <person name="Krishnakumar V."/>
            <person name="Gundlach H."/>
            <person name="Zhou S."/>
            <person name="Mudge J."/>
            <person name="Bharti A.K."/>
            <person name="Murray J.D."/>
            <person name="Naoumkina M.A."/>
            <person name="Rosen B."/>
            <person name="Silverstein K.A."/>
            <person name="Tang H."/>
            <person name="Rombauts S."/>
            <person name="Zhao P.X."/>
            <person name="Zhou P."/>
            <person name="Barbe V."/>
            <person name="Bardou P."/>
            <person name="Bechner M."/>
            <person name="Bellec A."/>
            <person name="Berger A."/>
            <person name="Berges H."/>
            <person name="Bidwell S."/>
            <person name="Bisseling T."/>
            <person name="Choisne N."/>
            <person name="Couloux A."/>
            <person name="Denny R."/>
            <person name="Deshpande S."/>
            <person name="Dai X."/>
            <person name="Doyle J.J."/>
            <person name="Dudez A.M."/>
            <person name="Farmer A.D."/>
            <person name="Fouteau S."/>
            <person name="Franken C."/>
            <person name="Gibelin C."/>
            <person name="Gish J."/>
            <person name="Goldstein S."/>
            <person name="Gonzalez A.J."/>
            <person name="Green P.J."/>
            <person name="Hallab A."/>
            <person name="Hartog M."/>
            <person name="Hua A."/>
            <person name="Humphray S.J."/>
            <person name="Jeong D.H."/>
            <person name="Jing Y."/>
            <person name="Jocker A."/>
            <person name="Kenton S.M."/>
            <person name="Kim D.J."/>
            <person name="Klee K."/>
            <person name="Lai H."/>
            <person name="Lang C."/>
            <person name="Lin S."/>
            <person name="Macmil S.L."/>
            <person name="Magdelenat G."/>
            <person name="Matthews L."/>
            <person name="McCorrison J."/>
            <person name="Monaghan E.L."/>
            <person name="Mun J.H."/>
            <person name="Najar F.Z."/>
            <person name="Nicholson C."/>
            <person name="Noirot C."/>
            <person name="O'Bleness M."/>
            <person name="Paule C.R."/>
            <person name="Poulain J."/>
            <person name="Prion F."/>
            <person name="Qin B."/>
            <person name="Qu C."/>
            <person name="Retzel E.F."/>
            <person name="Riddle C."/>
            <person name="Sallet E."/>
            <person name="Samain S."/>
            <person name="Samson N."/>
            <person name="Sanders I."/>
            <person name="Saurat O."/>
            <person name="Scarpelli C."/>
            <person name="Schiex T."/>
            <person name="Segurens B."/>
            <person name="Severin A.J."/>
            <person name="Sherrier D.J."/>
            <person name="Shi R."/>
            <person name="Sims S."/>
            <person name="Singer S.R."/>
            <person name="Sinharoy S."/>
            <person name="Sterck L."/>
            <person name="Viollet A."/>
            <person name="Wang B.B."/>
            <person name="Wang K."/>
            <person name="Wang M."/>
            <person name="Wang X."/>
            <person name="Warfsmann J."/>
            <person name="Weissenbach J."/>
            <person name="White D.D."/>
            <person name="White J.D."/>
            <person name="Wiley G.B."/>
            <person name="Wincker P."/>
            <person name="Xing Y."/>
            <person name="Yang L."/>
            <person name="Yao Z."/>
            <person name="Ying F."/>
            <person name="Zhai J."/>
            <person name="Zhou L."/>
            <person name="Zuber A."/>
            <person name="Denarie J."/>
            <person name="Dixon R.A."/>
            <person name="May G.D."/>
            <person name="Schwartz D.C."/>
            <person name="Rogers J."/>
            <person name="Quetier F."/>
            <person name="Town C.D."/>
            <person name="Roe B.A."/>
        </authorList>
    </citation>
    <scope>NUCLEOTIDE SEQUENCE [LARGE SCALE GENOMIC DNA]</scope>
    <source>
        <strain evidence="9">A17</strain>
        <strain evidence="10 11">cv. Jemalong A17</strain>
    </source>
</reference>
<feature type="compositionally biased region" description="Basic residues" evidence="7">
    <location>
        <begin position="134"/>
        <end position="143"/>
    </location>
</feature>
<reference evidence="9 11" key="2">
    <citation type="journal article" date="2014" name="BMC Genomics">
        <title>An improved genome release (version Mt4.0) for the model legume Medicago truncatula.</title>
        <authorList>
            <person name="Tang H."/>
            <person name="Krishnakumar V."/>
            <person name="Bidwell S."/>
            <person name="Rosen B."/>
            <person name="Chan A."/>
            <person name="Zhou S."/>
            <person name="Gentzbittel L."/>
            <person name="Childs K.L."/>
            <person name="Yandell M."/>
            <person name="Gundlach H."/>
            <person name="Mayer K.F."/>
            <person name="Schwartz D.C."/>
            <person name="Town C.D."/>
        </authorList>
    </citation>
    <scope>GENOME REANNOTATION</scope>
    <source>
        <strain evidence="10 11">cv. Jemalong A17</strain>
    </source>
</reference>
<keyword evidence="3" id="KW-0805">Transcription regulation</keyword>
<reference evidence="10" key="3">
    <citation type="submission" date="2015-04" db="UniProtKB">
        <authorList>
            <consortium name="EnsemblPlants"/>
        </authorList>
    </citation>
    <scope>IDENTIFICATION</scope>
    <source>
        <strain evidence="10">cv. Jemalong A17</strain>
    </source>
</reference>
<dbReference type="GO" id="GO:0003677">
    <property type="term" value="F:DNA binding"/>
    <property type="evidence" value="ECO:0007669"/>
    <property type="project" value="InterPro"/>
</dbReference>
<dbReference type="NCBIfam" id="TIGR01557">
    <property type="entry name" value="myb_SHAQKYF"/>
    <property type="match status" value="1"/>
</dbReference>
<dbReference type="Gene3D" id="1.10.10.60">
    <property type="entry name" value="Homeodomain-like"/>
    <property type="match status" value="1"/>
</dbReference>
<dbReference type="GO" id="GO:0005634">
    <property type="term" value="C:nucleus"/>
    <property type="evidence" value="ECO:0007669"/>
    <property type="project" value="UniProtKB-SubCell"/>
</dbReference>
<dbReference type="SUPFAM" id="SSF52172">
    <property type="entry name" value="CheY-like"/>
    <property type="match status" value="1"/>
</dbReference>
<sequence length="602" mass="68239">MNPHKATLSKINPQTIVVTAKDARHALITLQENEGLFDLVITEFHLVGMNGLEFQKHIKDQFQIPIIMMSEDNRPSLISKTLENGAAQYIVKPFCAEDFKDIWKYVMEGKKEKLFIESLFVRNEEEETSSEPKNKKKHCKRKSKESQGEKDIQVVKKQKLVWTPYLHKMFLLAVNQIGLEKAVPKKILEIMNIPNLTRENVASHLQKYRIFLRDVAEKGMVEGMSQRALESRFASSLPSSVIREIEEKRTNKLLAPTLQYLQTLAYQTRGVNNVFNNFNQFPTHHVDQFPYIQKGLALQDLEQVRLGKSKLEANAVVENSGHDQNRFGISSSNLPFFQAKNSFNDGASTSFSSYRGEQGLMVSSSSSFLTRDFKCGDIRNQNHGVKTSNFGSLASPNIMPHKFTSDARNNNHFGIQLNNRAEMVGIGTMNNGLRDSSANNNSFFFNKRGQNENKNCRSFVNENFGLVQGGFGLDSISDIRGGSGREFLAGSVNNEGNVSKNRQFPQHKLNGNVVENVQKYNGSTFTNEVDFNTIEFNNFDYLMADDKNLHNELQGNEEFSNGEPSNRFLEGKVSEASTSATNLEYDMDFVKALFDTIEDYRD</sequence>
<dbReference type="SUPFAM" id="SSF46689">
    <property type="entry name" value="Homeodomain-like"/>
    <property type="match status" value="1"/>
</dbReference>
<keyword evidence="5" id="KW-0539">Nucleus</keyword>
<comment type="caution">
    <text evidence="6">Lacks conserved residue(s) required for the propagation of feature annotation.</text>
</comment>
<dbReference type="PROSITE" id="PS50110">
    <property type="entry name" value="RESPONSE_REGULATORY"/>
    <property type="match status" value="1"/>
</dbReference>
<dbReference type="Pfam" id="PF00072">
    <property type="entry name" value="Response_reg"/>
    <property type="match status" value="1"/>
</dbReference>
<keyword evidence="4" id="KW-0804">Transcription</keyword>
<dbReference type="PANTHER" id="PTHR43874:SF19">
    <property type="entry name" value="RESPONSE REGULATOR 23-RELATED"/>
    <property type="match status" value="1"/>
</dbReference>
<proteinExistence type="predicted"/>
<feature type="domain" description="Response regulatory" evidence="8">
    <location>
        <begin position="1"/>
        <end position="107"/>
    </location>
</feature>
<evidence type="ECO:0000256" key="7">
    <source>
        <dbReference type="SAM" id="MobiDB-lite"/>
    </source>
</evidence>
<keyword evidence="11" id="KW-1185">Reference proteome</keyword>
<evidence type="ECO:0000256" key="6">
    <source>
        <dbReference type="PROSITE-ProRule" id="PRU00169"/>
    </source>
</evidence>
<dbReference type="InterPro" id="IPR011006">
    <property type="entry name" value="CheY-like_superfamily"/>
</dbReference>
<keyword evidence="2" id="KW-0902">Two-component regulatory system</keyword>
<protein>
    <submittedName>
        <fullName evidence="9">Response regulator receiver domain protein</fullName>
    </submittedName>
</protein>
<dbReference type="PaxDb" id="3880-AES78253"/>
<evidence type="ECO:0000313" key="11">
    <source>
        <dbReference type="Proteomes" id="UP000002051"/>
    </source>
</evidence>
<evidence type="ECO:0000313" key="9">
    <source>
        <dbReference type="EMBL" id="AES78253.1"/>
    </source>
</evidence>
<evidence type="ECO:0000256" key="4">
    <source>
        <dbReference type="ARBA" id="ARBA00023163"/>
    </source>
</evidence>
<dbReference type="EnsemblPlants" id="AES78253">
    <property type="protein sequence ID" value="AES78253"/>
    <property type="gene ID" value="MTR_7g026400"/>
</dbReference>
<evidence type="ECO:0000313" key="10">
    <source>
        <dbReference type="EnsemblPlants" id="AES78253"/>
    </source>
</evidence>
<gene>
    <name evidence="9" type="ordered locus">MTR_7g026400</name>
</gene>
<dbReference type="InterPro" id="IPR045279">
    <property type="entry name" value="ARR-like"/>
</dbReference>
<dbReference type="GO" id="GO:0009736">
    <property type="term" value="P:cytokinin-activated signaling pathway"/>
    <property type="evidence" value="ECO:0007669"/>
    <property type="project" value="InterPro"/>
</dbReference>
<dbReference type="InterPro" id="IPR001789">
    <property type="entry name" value="Sig_transdc_resp-reg_receiver"/>
</dbReference>
<dbReference type="Gene3D" id="3.40.50.2300">
    <property type="match status" value="1"/>
</dbReference>
<dbReference type="InterPro" id="IPR009057">
    <property type="entry name" value="Homeodomain-like_sf"/>
</dbReference>
<evidence type="ECO:0000256" key="2">
    <source>
        <dbReference type="ARBA" id="ARBA00023012"/>
    </source>
</evidence>